<dbReference type="PANTHER" id="PTHR24362">
    <property type="entry name" value="SERINE/THREONINE-PROTEIN KINASE NEK"/>
    <property type="match status" value="1"/>
</dbReference>
<reference evidence="4 5" key="1">
    <citation type="submission" date="2016-11" db="EMBL/GenBank/DDBJ databases">
        <title>The macronuclear genome of Stentor coeruleus: a giant cell with tiny introns.</title>
        <authorList>
            <person name="Slabodnick M."/>
            <person name="Ruby J.G."/>
            <person name="Reiff S.B."/>
            <person name="Swart E.C."/>
            <person name="Gosai S."/>
            <person name="Prabakaran S."/>
            <person name="Witkowska E."/>
            <person name="Larue G.E."/>
            <person name="Fisher S."/>
            <person name="Freeman R.M."/>
            <person name="Gunawardena J."/>
            <person name="Chu W."/>
            <person name="Stover N.A."/>
            <person name="Gregory B.D."/>
            <person name="Nowacki M."/>
            <person name="Derisi J."/>
            <person name="Roy S.W."/>
            <person name="Marshall W.F."/>
            <person name="Sood P."/>
        </authorList>
    </citation>
    <scope>NUCLEOTIDE SEQUENCE [LARGE SCALE GENOMIC DNA]</scope>
    <source>
        <strain evidence="4">WM001</strain>
    </source>
</reference>
<gene>
    <name evidence="4" type="ORF">SteCoe_18348</name>
</gene>
<name>A0A1R2BWY4_9CILI</name>
<dbReference type="InterPro" id="IPR000719">
    <property type="entry name" value="Prot_kinase_dom"/>
</dbReference>
<dbReference type="GO" id="GO:0008270">
    <property type="term" value="F:zinc ion binding"/>
    <property type="evidence" value="ECO:0007669"/>
    <property type="project" value="UniProtKB-KW"/>
</dbReference>
<evidence type="ECO:0000259" key="2">
    <source>
        <dbReference type="PROSITE" id="PS50011"/>
    </source>
</evidence>
<dbReference type="Pfam" id="PF00069">
    <property type="entry name" value="Pkinase"/>
    <property type="match status" value="1"/>
</dbReference>
<dbReference type="SMART" id="SM00220">
    <property type="entry name" value="S_TKc"/>
    <property type="match status" value="1"/>
</dbReference>
<dbReference type="PANTHER" id="PTHR24362:SF309">
    <property type="entry name" value="PROTEIN KINASE DOMAIN-CONTAINING PROTEIN"/>
    <property type="match status" value="1"/>
</dbReference>
<dbReference type="OrthoDB" id="285711at2759"/>
<dbReference type="AlphaFoldDB" id="A0A1R2BWY4"/>
<dbReference type="GO" id="GO:0004672">
    <property type="term" value="F:protein kinase activity"/>
    <property type="evidence" value="ECO:0007669"/>
    <property type="project" value="InterPro"/>
</dbReference>
<dbReference type="SUPFAM" id="SSF56112">
    <property type="entry name" value="Protein kinase-like (PK-like)"/>
    <property type="match status" value="1"/>
</dbReference>
<evidence type="ECO:0008006" key="6">
    <source>
        <dbReference type="Google" id="ProtNLM"/>
    </source>
</evidence>
<dbReference type="Proteomes" id="UP000187209">
    <property type="component" value="Unassembled WGS sequence"/>
</dbReference>
<keyword evidence="1" id="KW-0863">Zinc-finger</keyword>
<comment type="caution">
    <text evidence="4">The sequence shown here is derived from an EMBL/GenBank/DDBJ whole genome shotgun (WGS) entry which is preliminary data.</text>
</comment>
<dbReference type="PROSITE" id="PS00108">
    <property type="entry name" value="PROTEIN_KINASE_ST"/>
    <property type="match status" value="1"/>
</dbReference>
<dbReference type="Gene3D" id="1.10.510.10">
    <property type="entry name" value="Transferase(Phosphotransferase) domain 1"/>
    <property type="match status" value="1"/>
</dbReference>
<feature type="domain" description="RING-type" evidence="3">
    <location>
        <begin position="408"/>
        <end position="445"/>
    </location>
</feature>
<dbReference type="SUPFAM" id="SSF57850">
    <property type="entry name" value="RING/U-box"/>
    <property type="match status" value="1"/>
</dbReference>
<protein>
    <recommendedName>
        <fullName evidence="6">Protein kinase domain-containing protein</fullName>
    </recommendedName>
</protein>
<evidence type="ECO:0000313" key="4">
    <source>
        <dbReference type="EMBL" id="OMJ81231.1"/>
    </source>
</evidence>
<keyword evidence="1" id="KW-0862">Zinc</keyword>
<dbReference type="PROSITE" id="PS50011">
    <property type="entry name" value="PROTEIN_KINASE_DOM"/>
    <property type="match status" value="1"/>
</dbReference>
<keyword evidence="5" id="KW-1185">Reference proteome</keyword>
<feature type="domain" description="Protein kinase" evidence="2">
    <location>
        <begin position="1"/>
        <end position="271"/>
    </location>
</feature>
<evidence type="ECO:0000256" key="1">
    <source>
        <dbReference type="PROSITE-ProRule" id="PRU00175"/>
    </source>
</evidence>
<sequence>MLDNISLSELTPIRTIYHTQKVTVFATRYRNIDICIKSLSKIHGSIEDAKREADSIQALDHQNVVKIYKTEELDDSFLIAQELLENDLEVEIRKRVASNNRWSRNEILVHLANLIDVIAHMQDRGYSHRDIKPQNILISKNGTLKLADFGSAKNYIDEATMTIAGTPAYLSPELRKAYNDYSKGKNRGTIHHDPCKSDIYSLGLTFLYMATLKNVIDCTSHDIVVSRINMLLNDNEYNIIGQYLSCMLQEEQKNRVGPKELRDNLVNQGILKTIPMLLQNFPIRISTLRGNERFIVGVCQSSLQAAYSNYYNYFTTTNFADINPDHQEMFKYIIKAINSDDVWKAEFACSYCGKGFPDYFCQNCNLTFHLIHCEKSIKKEYFQSFEIMKCPINSACPDLQKNFMNYNCWSCYEPLTSKHYINNPCKHMFCLSCWNNSSSGSCPMCPMSRSPNEMNNMN</sequence>
<proteinExistence type="predicted"/>
<keyword evidence="1" id="KW-0479">Metal-binding</keyword>
<dbReference type="GO" id="GO:0005524">
    <property type="term" value="F:ATP binding"/>
    <property type="evidence" value="ECO:0007669"/>
    <property type="project" value="InterPro"/>
</dbReference>
<dbReference type="PROSITE" id="PS50089">
    <property type="entry name" value="ZF_RING_2"/>
    <property type="match status" value="1"/>
</dbReference>
<accession>A0A1R2BWY4</accession>
<evidence type="ECO:0000259" key="3">
    <source>
        <dbReference type="PROSITE" id="PS50089"/>
    </source>
</evidence>
<dbReference type="InterPro" id="IPR008271">
    <property type="entry name" value="Ser/Thr_kinase_AS"/>
</dbReference>
<evidence type="ECO:0000313" key="5">
    <source>
        <dbReference type="Proteomes" id="UP000187209"/>
    </source>
</evidence>
<organism evidence="4 5">
    <name type="scientific">Stentor coeruleus</name>
    <dbReference type="NCBI Taxonomy" id="5963"/>
    <lineage>
        <taxon>Eukaryota</taxon>
        <taxon>Sar</taxon>
        <taxon>Alveolata</taxon>
        <taxon>Ciliophora</taxon>
        <taxon>Postciliodesmatophora</taxon>
        <taxon>Heterotrichea</taxon>
        <taxon>Heterotrichida</taxon>
        <taxon>Stentoridae</taxon>
        <taxon>Stentor</taxon>
    </lineage>
</organism>
<dbReference type="InterPro" id="IPR011009">
    <property type="entry name" value="Kinase-like_dom_sf"/>
</dbReference>
<dbReference type="EMBL" id="MPUH01000388">
    <property type="protein sequence ID" value="OMJ81231.1"/>
    <property type="molecule type" value="Genomic_DNA"/>
</dbReference>
<dbReference type="InterPro" id="IPR001841">
    <property type="entry name" value="Znf_RING"/>
</dbReference>